<evidence type="ECO:0000313" key="1">
    <source>
        <dbReference type="EMBL" id="AQS83997.1"/>
    </source>
</evidence>
<name>A0A1U9KE38_ACEAC</name>
<dbReference type="AlphaFoldDB" id="A0A1U9KE38"/>
<gene>
    <name evidence="1" type="ORF">A0U92_03555</name>
</gene>
<evidence type="ECO:0000313" key="2">
    <source>
        <dbReference type="Proteomes" id="UP000188937"/>
    </source>
</evidence>
<dbReference type="KEGG" id="aace:A0U92_03555"/>
<dbReference type="EMBL" id="CP014692">
    <property type="protein sequence ID" value="AQS83997.1"/>
    <property type="molecule type" value="Genomic_DNA"/>
</dbReference>
<reference evidence="1 2" key="1">
    <citation type="submission" date="2016-03" db="EMBL/GenBank/DDBJ databases">
        <title>Acetic acid bacteria sequencing.</title>
        <authorList>
            <person name="Brandt J."/>
            <person name="Jakob F."/>
            <person name="Vogel R.F."/>
        </authorList>
    </citation>
    <scope>NUCLEOTIDE SEQUENCE [LARGE SCALE GENOMIC DNA]</scope>
    <source>
        <strain evidence="1 2">TMW2.1153</strain>
    </source>
</reference>
<organism evidence="1 2">
    <name type="scientific">Acetobacter aceti</name>
    <dbReference type="NCBI Taxonomy" id="435"/>
    <lineage>
        <taxon>Bacteria</taxon>
        <taxon>Pseudomonadati</taxon>
        <taxon>Pseudomonadota</taxon>
        <taxon>Alphaproteobacteria</taxon>
        <taxon>Acetobacterales</taxon>
        <taxon>Acetobacteraceae</taxon>
        <taxon>Acetobacter</taxon>
        <taxon>Acetobacter subgen. Acetobacter</taxon>
    </lineage>
</organism>
<keyword evidence="2" id="KW-1185">Reference proteome</keyword>
<accession>A0A1U9KE38</accession>
<dbReference type="OrthoDB" id="6871774at2"/>
<proteinExistence type="predicted"/>
<dbReference type="STRING" id="435.A0U92_03555"/>
<protein>
    <submittedName>
        <fullName evidence="1">Uncharacterized protein</fullName>
    </submittedName>
</protein>
<dbReference type="RefSeq" id="WP_077812033.1">
    <property type="nucleotide sequence ID" value="NZ_CP014692.1"/>
</dbReference>
<dbReference type="Proteomes" id="UP000188937">
    <property type="component" value="Chromosome"/>
</dbReference>
<sequence length="251" mass="27988">MALDMKIGLDAKKLMRDLSALSEKEIPTAAANALNRLATGARLQIQDRMKEVFDNPTPFTLNGFFTRPARSNNLEAWVATCDYAPKGTPAIRYLGPEIRGGQRDMKKFEKALSAVSGGQYIVPGKDAPLDQYGNLSRGLMTQILSRLSLMMDPTSNMSTKVIGRLAKRGKNARGQRSEYFIARERGNGRPLGIYKLLAPGKVGEIIRFVPRPPTYKAVLPVEDIVNQTIARRQDRVVQEEIIKAFRRRGLK</sequence>